<proteinExistence type="predicted"/>
<dbReference type="AlphaFoldDB" id="A0A9D3SGN1"/>
<sequence>MSLAEQMSARIEEEEKLRSSRASDLSSLLPSGNFSEIHAHAKLKLTNKPTSLMQSRLREAHHAVDGG</sequence>
<protein>
    <submittedName>
        <fullName evidence="2">Uncharacterized protein</fullName>
    </submittedName>
</protein>
<evidence type="ECO:0000313" key="3">
    <source>
        <dbReference type="Proteomes" id="UP000824219"/>
    </source>
</evidence>
<evidence type="ECO:0000313" key="2">
    <source>
        <dbReference type="EMBL" id="KAG7318843.1"/>
    </source>
</evidence>
<name>A0A9D3SGN1_9TELE</name>
<keyword evidence="3" id="KW-1185">Reference proteome</keyword>
<dbReference type="EMBL" id="JAHKSW010000021">
    <property type="protein sequence ID" value="KAG7318843.1"/>
    <property type="molecule type" value="Genomic_DNA"/>
</dbReference>
<feature type="region of interest" description="Disordered" evidence="1">
    <location>
        <begin position="1"/>
        <end position="28"/>
    </location>
</feature>
<organism evidence="2 3">
    <name type="scientific">Hemibagrus wyckioides</name>
    <dbReference type="NCBI Taxonomy" id="337641"/>
    <lineage>
        <taxon>Eukaryota</taxon>
        <taxon>Metazoa</taxon>
        <taxon>Chordata</taxon>
        <taxon>Craniata</taxon>
        <taxon>Vertebrata</taxon>
        <taxon>Euteleostomi</taxon>
        <taxon>Actinopterygii</taxon>
        <taxon>Neopterygii</taxon>
        <taxon>Teleostei</taxon>
        <taxon>Ostariophysi</taxon>
        <taxon>Siluriformes</taxon>
        <taxon>Bagridae</taxon>
        <taxon>Hemibagrus</taxon>
    </lineage>
</organism>
<gene>
    <name evidence="2" type="ORF">KOW79_017317</name>
</gene>
<accession>A0A9D3SGN1</accession>
<evidence type="ECO:0000256" key="1">
    <source>
        <dbReference type="SAM" id="MobiDB-lite"/>
    </source>
</evidence>
<dbReference type="Proteomes" id="UP000824219">
    <property type="component" value="Linkage Group LG21"/>
</dbReference>
<comment type="caution">
    <text evidence="2">The sequence shown here is derived from an EMBL/GenBank/DDBJ whole genome shotgun (WGS) entry which is preliminary data.</text>
</comment>
<reference evidence="2 3" key="1">
    <citation type="submission" date="2021-06" db="EMBL/GenBank/DDBJ databases">
        <title>Chromosome-level genome assembly of the red-tail catfish (Hemibagrus wyckioides).</title>
        <authorList>
            <person name="Shao F."/>
        </authorList>
    </citation>
    <scope>NUCLEOTIDE SEQUENCE [LARGE SCALE GENOMIC DNA]</scope>
    <source>
        <strain evidence="2">EC202008001</strain>
        <tissue evidence="2">Blood</tissue>
    </source>
</reference>